<dbReference type="InterPro" id="IPR045853">
    <property type="entry name" value="Pep_chain_release_fac_I_sf"/>
</dbReference>
<accession>A0A0S4JFA6</accession>
<proteinExistence type="predicted"/>
<evidence type="ECO:0000313" key="3">
    <source>
        <dbReference type="EMBL" id="CUG90243.1"/>
    </source>
</evidence>
<keyword evidence="1" id="KW-0175">Coiled coil</keyword>
<dbReference type="AlphaFoldDB" id="A0A0S4JFA6"/>
<reference evidence="4" key="1">
    <citation type="submission" date="2015-09" db="EMBL/GenBank/DDBJ databases">
        <authorList>
            <consortium name="Pathogen Informatics"/>
        </authorList>
    </citation>
    <scope>NUCLEOTIDE SEQUENCE [LARGE SCALE GENOMIC DNA]</scope>
    <source>
        <strain evidence="4">Lake Konstanz</strain>
    </source>
</reference>
<evidence type="ECO:0000313" key="4">
    <source>
        <dbReference type="Proteomes" id="UP000051952"/>
    </source>
</evidence>
<dbReference type="Gene3D" id="3.30.160.20">
    <property type="match status" value="1"/>
</dbReference>
<keyword evidence="4" id="KW-1185">Reference proteome</keyword>
<evidence type="ECO:0000256" key="2">
    <source>
        <dbReference type="SAM" id="MobiDB-lite"/>
    </source>
</evidence>
<gene>
    <name evidence="3" type="ORF">BSAL_25710</name>
</gene>
<feature type="compositionally biased region" description="Low complexity" evidence="2">
    <location>
        <begin position="184"/>
        <end position="198"/>
    </location>
</feature>
<organism evidence="3 4">
    <name type="scientific">Bodo saltans</name>
    <name type="common">Flagellated protozoan</name>
    <dbReference type="NCBI Taxonomy" id="75058"/>
    <lineage>
        <taxon>Eukaryota</taxon>
        <taxon>Discoba</taxon>
        <taxon>Euglenozoa</taxon>
        <taxon>Kinetoplastea</taxon>
        <taxon>Metakinetoplastina</taxon>
        <taxon>Eubodonida</taxon>
        <taxon>Bodonidae</taxon>
        <taxon>Bodo</taxon>
    </lineage>
</organism>
<feature type="coiled-coil region" evidence="1">
    <location>
        <begin position="211"/>
        <end position="333"/>
    </location>
</feature>
<feature type="region of interest" description="Disordered" evidence="2">
    <location>
        <begin position="169"/>
        <end position="200"/>
    </location>
</feature>
<sequence>MRHRPHTIWGFVCVCFEKRKGRMMRRISSSSGCASATTTSIAVQRGSFFFGKKNDNGTAPPASSSSSSTSSPSKGFDVGGFQQFLKSTPEQQLDMMQKAANMQRTMGKVPGLGMLARKNADMMDRMIKMQRDMTVGKAVDPAEKQRLEQEARGLMAERGVDPEKAAVAVKSALGSSQPPPPPRFGGSSSARGASSGPSLDELKKVNLGTEIEALFQELKSVRESKNSYRDKFNAREKECDELQKEAQALRDTSANLRSKLQLAETNVLLLNSESMTLKDEAKLAKDLQRQNSLLNQKITLLQHNDTQPLLARIQELEAALRTKEAHEQSLHRKLDRTRRRDPLLQFTSACSTGPLQLCRSSDDSGETEGRKIVDDAFQSLRSTYDDAQQQAWSTAVAANGGGAKLMVAAARELIASWLGSKGKLDATVHVGGSDEKVLASTLKSWRDVGFTVEKDTMSEGKYVVSSPSSATTPSTLGPYGVIAAAMLARSRPTSSSSSRGATDTIISVAPCISSALLNNSNRAKIDYESCRSGGPGGQAANVSETQINAKLSIDGVFLYKTEAQDSRSALANKESATEKLVTTHTKHWNDRSQRFDPNRLIQEIADATTSAASFISSSYGSDELSLLDNAAQNQQIAHADVEVVQAVEAIRAVVSKKTVELNVTD</sequence>
<feature type="compositionally biased region" description="Low complexity" evidence="2">
    <location>
        <begin position="58"/>
        <end position="73"/>
    </location>
</feature>
<dbReference type="OMA" id="ACSNVSR"/>
<evidence type="ECO:0008006" key="5">
    <source>
        <dbReference type="Google" id="ProtNLM"/>
    </source>
</evidence>
<dbReference type="EMBL" id="CYKH01001805">
    <property type="protein sequence ID" value="CUG90243.1"/>
    <property type="molecule type" value="Genomic_DNA"/>
</dbReference>
<feature type="region of interest" description="Disordered" evidence="2">
    <location>
        <begin position="52"/>
        <end position="80"/>
    </location>
</feature>
<dbReference type="VEuPathDB" id="TriTrypDB:BSAL_25710"/>
<dbReference type="Proteomes" id="UP000051952">
    <property type="component" value="Unassembled WGS sequence"/>
</dbReference>
<evidence type="ECO:0000256" key="1">
    <source>
        <dbReference type="SAM" id="Coils"/>
    </source>
</evidence>
<name>A0A0S4JFA6_BODSA</name>
<dbReference type="OrthoDB" id="2019491at2759"/>
<protein>
    <recommendedName>
        <fullName evidence="5">Prokaryotic-type class I peptide chain release factors domain-containing protein</fullName>
    </recommendedName>
</protein>
<dbReference type="SUPFAM" id="SSF75620">
    <property type="entry name" value="Release factor"/>
    <property type="match status" value="1"/>
</dbReference>